<dbReference type="InterPro" id="IPR051916">
    <property type="entry name" value="GPI-anchor_lipid_remodeler"/>
</dbReference>
<dbReference type="GO" id="GO:0016020">
    <property type="term" value="C:membrane"/>
    <property type="evidence" value="ECO:0007669"/>
    <property type="project" value="GOC"/>
</dbReference>
<name>A0A7K3W2N7_9ACTN</name>
<dbReference type="Gene3D" id="3.60.10.10">
    <property type="entry name" value="Endonuclease/exonuclease/phosphatase"/>
    <property type="match status" value="1"/>
</dbReference>
<keyword evidence="2" id="KW-0255">Endonuclease</keyword>
<dbReference type="InterPro" id="IPR005135">
    <property type="entry name" value="Endo/exonuclease/phosphatase"/>
</dbReference>
<sequence length="269" mass="28427">MAIRSGRLRVVTWNVWWRFGERWRERQPAVVETLRDLDADVVALQEVWGTASTTQADELARALGLHAAFAEPSYPLVADAPRPDEHADVALGIGLLSRWPVRTVRPLPLPARPGTEAPVALLVSVAHPDGPLHVVVACLEYDPGHDEDRVAQARFLAGLATDPALDGPLPVVVAGDLNAAVDDPVLEPLAAVLTDAWTAGGGGHGAVTAPEESGEAQLGKRIDHVLLRPGRAGQVVDVRSAVLAGDPVDGVTPSDHRAVVCDVSWSAPP</sequence>
<dbReference type="PANTHER" id="PTHR14859">
    <property type="entry name" value="CALCOFLUOR WHITE HYPERSENSITIVE PROTEIN PRECURSOR"/>
    <property type="match status" value="1"/>
</dbReference>
<keyword evidence="3" id="KW-1185">Reference proteome</keyword>
<dbReference type="PANTHER" id="PTHR14859:SF15">
    <property type="entry name" value="ENDONUCLEASE_EXONUCLEASE_PHOSPHATASE DOMAIN-CONTAINING PROTEIN"/>
    <property type="match status" value="1"/>
</dbReference>
<evidence type="ECO:0000259" key="1">
    <source>
        <dbReference type="Pfam" id="PF03372"/>
    </source>
</evidence>
<dbReference type="SUPFAM" id="SSF56219">
    <property type="entry name" value="DNase I-like"/>
    <property type="match status" value="1"/>
</dbReference>
<dbReference type="RefSeq" id="WP_163482530.1">
    <property type="nucleotide sequence ID" value="NZ_JAAGWF010000016.1"/>
</dbReference>
<protein>
    <submittedName>
        <fullName evidence="2">Endonuclease</fullName>
    </submittedName>
</protein>
<keyword evidence="2" id="KW-0540">Nuclease</keyword>
<dbReference type="GO" id="GO:0004519">
    <property type="term" value="F:endonuclease activity"/>
    <property type="evidence" value="ECO:0007669"/>
    <property type="project" value="UniProtKB-KW"/>
</dbReference>
<dbReference type="GO" id="GO:0006506">
    <property type="term" value="P:GPI anchor biosynthetic process"/>
    <property type="evidence" value="ECO:0007669"/>
    <property type="project" value="TreeGrafter"/>
</dbReference>
<keyword evidence="2" id="KW-0378">Hydrolase</keyword>
<proteinExistence type="predicted"/>
<dbReference type="EMBL" id="JAAGWF010000016">
    <property type="protein sequence ID" value="NEK59149.1"/>
    <property type="molecule type" value="Genomic_DNA"/>
</dbReference>
<feature type="domain" description="Endonuclease/exonuclease/phosphatase" evidence="1">
    <location>
        <begin position="11"/>
        <end position="256"/>
    </location>
</feature>
<organism evidence="2 3">
    <name type="scientific">Geodermatophilus sabuli</name>
    <dbReference type="NCBI Taxonomy" id="1564158"/>
    <lineage>
        <taxon>Bacteria</taxon>
        <taxon>Bacillati</taxon>
        <taxon>Actinomycetota</taxon>
        <taxon>Actinomycetes</taxon>
        <taxon>Geodermatophilales</taxon>
        <taxon>Geodermatophilaceae</taxon>
        <taxon>Geodermatophilus</taxon>
    </lineage>
</organism>
<reference evidence="2 3" key="1">
    <citation type="submission" date="2020-02" db="EMBL/GenBank/DDBJ databases">
        <title>Geodermatophilus sabuli CPCC 205279 I12A-02694.</title>
        <authorList>
            <person name="Jiang Z."/>
        </authorList>
    </citation>
    <scope>NUCLEOTIDE SEQUENCE [LARGE SCALE GENOMIC DNA]</scope>
    <source>
        <strain evidence="2 3">I12A-02694</strain>
    </source>
</reference>
<dbReference type="AlphaFoldDB" id="A0A7K3W2N7"/>
<dbReference type="InterPro" id="IPR036691">
    <property type="entry name" value="Endo/exonu/phosph_ase_sf"/>
</dbReference>
<evidence type="ECO:0000313" key="2">
    <source>
        <dbReference type="EMBL" id="NEK59149.1"/>
    </source>
</evidence>
<dbReference type="Pfam" id="PF03372">
    <property type="entry name" value="Exo_endo_phos"/>
    <property type="match status" value="1"/>
</dbReference>
<gene>
    <name evidence="2" type="ORF">GCU56_14885</name>
</gene>
<accession>A0A7K3W2N7</accession>
<dbReference type="Proteomes" id="UP000470246">
    <property type="component" value="Unassembled WGS sequence"/>
</dbReference>
<comment type="caution">
    <text evidence="2">The sequence shown here is derived from an EMBL/GenBank/DDBJ whole genome shotgun (WGS) entry which is preliminary data.</text>
</comment>
<evidence type="ECO:0000313" key="3">
    <source>
        <dbReference type="Proteomes" id="UP000470246"/>
    </source>
</evidence>